<dbReference type="PANTHER" id="PTHR43201:SF5">
    <property type="entry name" value="MEDIUM-CHAIN ACYL-COA LIGASE ACSF2, MITOCHONDRIAL"/>
    <property type="match status" value="1"/>
</dbReference>
<dbReference type="PROSITE" id="PS00455">
    <property type="entry name" value="AMP_BINDING"/>
    <property type="match status" value="1"/>
</dbReference>
<gene>
    <name evidence="5" type="ORF">MAUB_52570</name>
</gene>
<protein>
    <submittedName>
        <fullName evidence="5">Fatty-acyl-CoA synthase</fullName>
    </submittedName>
</protein>
<organism evidence="5 6">
    <name type="scientific">Mycolicibacterium aubagnense</name>
    <dbReference type="NCBI Taxonomy" id="319707"/>
    <lineage>
        <taxon>Bacteria</taxon>
        <taxon>Bacillati</taxon>
        <taxon>Actinomycetota</taxon>
        <taxon>Actinomycetes</taxon>
        <taxon>Mycobacteriales</taxon>
        <taxon>Mycobacteriaceae</taxon>
        <taxon>Mycolicibacterium</taxon>
    </lineage>
</organism>
<dbReference type="Gene3D" id="3.30.300.30">
    <property type="match status" value="1"/>
</dbReference>
<evidence type="ECO:0000259" key="3">
    <source>
        <dbReference type="Pfam" id="PF00501"/>
    </source>
</evidence>
<evidence type="ECO:0000259" key="4">
    <source>
        <dbReference type="Pfam" id="PF13193"/>
    </source>
</evidence>
<feature type="domain" description="AMP-dependent synthetase/ligase" evidence="3">
    <location>
        <begin position="44"/>
        <end position="386"/>
    </location>
</feature>
<dbReference type="InterPro" id="IPR045851">
    <property type="entry name" value="AMP-bd_C_sf"/>
</dbReference>
<dbReference type="InterPro" id="IPR020845">
    <property type="entry name" value="AMP-binding_CS"/>
</dbReference>
<dbReference type="Proteomes" id="UP000465609">
    <property type="component" value="Chromosome"/>
</dbReference>
<dbReference type="RefSeq" id="WP_138229789.1">
    <property type="nucleotide sequence ID" value="NZ_AP022577.1"/>
</dbReference>
<accession>A0ABN5Z351</accession>
<name>A0ABN5Z351_9MYCO</name>
<evidence type="ECO:0000313" key="6">
    <source>
        <dbReference type="Proteomes" id="UP000465609"/>
    </source>
</evidence>
<dbReference type="InterPro" id="IPR000873">
    <property type="entry name" value="AMP-dep_synth/lig_dom"/>
</dbReference>
<proteinExistence type="inferred from homology"/>
<dbReference type="InterPro" id="IPR025110">
    <property type="entry name" value="AMP-bd_C"/>
</dbReference>
<reference evidence="5 6" key="1">
    <citation type="journal article" date="2019" name="Emerg. Microbes Infect.">
        <title>Comprehensive subspecies identification of 175 nontuberculous mycobacteria species based on 7547 genomic profiles.</title>
        <authorList>
            <person name="Matsumoto Y."/>
            <person name="Kinjo T."/>
            <person name="Motooka D."/>
            <person name="Nabeya D."/>
            <person name="Jung N."/>
            <person name="Uechi K."/>
            <person name="Horii T."/>
            <person name="Iida T."/>
            <person name="Fujita J."/>
            <person name="Nakamura S."/>
        </authorList>
    </citation>
    <scope>NUCLEOTIDE SEQUENCE [LARGE SCALE GENOMIC DNA]</scope>
    <source>
        <strain evidence="5 6">JCM 15296</strain>
    </source>
</reference>
<keyword evidence="6" id="KW-1185">Reference proteome</keyword>
<dbReference type="CDD" id="cd04433">
    <property type="entry name" value="AFD_class_I"/>
    <property type="match status" value="1"/>
</dbReference>
<dbReference type="InterPro" id="IPR042099">
    <property type="entry name" value="ANL_N_sf"/>
</dbReference>
<feature type="domain" description="AMP-binding enzyme C-terminal" evidence="4">
    <location>
        <begin position="434"/>
        <end position="509"/>
    </location>
</feature>
<evidence type="ECO:0000256" key="2">
    <source>
        <dbReference type="ARBA" id="ARBA00022598"/>
    </source>
</evidence>
<dbReference type="SUPFAM" id="SSF56801">
    <property type="entry name" value="Acetyl-CoA synthetase-like"/>
    <property type="match status" value="1"/>
</dbReference>
<evidence type="ECO:0000313" key="5">
    <source>
        <dbReference type="EMBL" id="BBX87384.1"/>
    </source>
</evidence>
<dbReference type="EMBL" id="AP022577">
    <property type="protein sequence ID" value="BBX87384.1"/>
    <property type="molecule type" value="Genomic_DNA"/>
</dbReference>
<keyword evidence="2" id="KW-0436">Ligase</keyword>
<dbReference type="Pfam" id="PF00501">
    <property type="entry name" value="AMP-binding"/>
    <property type="match status" value="1"/>
</dbReference>
<dbReference type="PANTHER" id="PTHR43201">
    <property type="entry name" value="ACYL-COA SYNTHETASE"/>
    <property type="match status" value="1"/>
</dbReference>
<comment type="similarity">
    <text evidence="1">Belongs to the ATP-dependent AMP-binding enzyme family.</text>
</comment>
<evidence type="ECO:0000256" key="1">
    <source>
        <dbReference type="ARBA" id="ARBA00006432"/>
    </source>
</evidence>
<dbReference type="Pfam" id="PF13193">
    <property type="entry name" value="AMP-binding_C"/>
    <property type="match status" value="1"/>
</dbReference>
<dbReference type="Gene3D" id="3.40.50.12780">
    <property type="entry name" value="N-terminal domain of ligase-like"/>
    <property type="match status" value="1"/>
</dbReference>
<sequence length="518" mass="55709">MLTDQLRAVRVLSRRGMVEPLRPHRAVHAALAVRRYGPFGGLIAHAARRYGNAPALADDRGTMTFADLEHASNALARGLQAHGVCADSVIAVLYRNQCGVLLALSAANRIGARVVLMNTGFAAPQLADVCTRERVGVLLTDDEFDEMLGALPATVERLDLHELIYGMTTSRVPVPPRPGGMVLLTSGTTGTPKGAPRNDIDPLQSAQLLDRIPWPNRNVYCVSAPLFHATGLATCALGLALGNRMVLARRFDPESTLASIAEHRAGALIVVPTMLQRILDLGQDVLSRYDTSSLRVVFAAGSALSPDLCRRTADAFGDVLYNLYGSTEVAVAAIATPAELRQAPGTVGRPPLGCRLACYDEDRNRITETGRVGTLFVRSGLSFSGYTDGGHKEVVDGMLSSGDVGHFDANGLWFVDGRDDDMIVSGGENVFPLEVEHLLTDHPDIVEAAVVGVDDDEFGKRLRAFVIVNTDGEPTVDEIKAYVKANLARHKVPRDIIFVDELPKNATGKLLRNQLTGK</sequence>